<evidence type="ECO:0000313" key="5">
    <source>
        <dbReference type="Proteomes" id="UP001159042"/>
    </source>
</evidence>
<dbReference type="EMBL" id="JANEYG010000217">
    <property type="protein sequence ID" value="KAJ8911086.1"/>
    <property type="molecule type" value="Genomic_DNA"/>
</dbReference>
<organism evidence="4 5">
    <name type="scientific">Exocentrus adspersus</name>
    <dbReference type="NCBI Taxonomy" id="1586481"/>
    <lineage>
        <taxon>Eukaryota</taxon>
        <taxon>Metazoa</taxon>
        <taxon>Ecdysozoa</taxon>
        <taxon>Arthropoda</taxon>
        <taxon>Hexapoda</taxon>
        <taxon>Insecta</taxon>
        <taxon>Pterygota</taxon>
        <taxon>Neoptera</taxon>
        <taxon>Endopterygota</taxon>
        <taxon>Coleoptera</taxon>
        <taxon>Polyphaga</taxon>
        <taxon>Cucujiformia</taxon>
        <taxon>Chrysomeloidea</taxon>
        <taxon>Cerambycidae</taxon>
        <taxon>Lamiinae</taxon>
        <taxon>Acanthocinini</taxon>
        <taxon>Exocentrus</taxon>
    </lineage>
</organism>
<dbReference type="PROSITE" id="PS50835">
    <property type="entry name" value="IG_LIKE"/>
    <property type="match status" value="1"/>
</dbReference>
<evidence type="ECO:0000259" key="3">
    <source>
        <dbReference type="PROSITE" id="PS50835"/>
    </source>
</evidence>
<dbReference type="InterPro" id="IPR013783">
    <property type="entry name" value="Ig-like_fold"/>
</dbReference>
<dbReference type="InterPro" id="IPR036179">
    <property type="entry name" value="Ig-like_dom_sf"/>
</dbReference>
<gene>
    <name evidence="4" type="ORF">NQ315_000546</name>
</gene>
<accession>A0AAV8VA34</accession>
<dbReference type="InterPro" id="IPR007110">
    <property type="entry name" value="Ig-like_dom"/>
</dbReference>
<dbReference type="Gene3D" id="2.60.40.10">
    <property type="entry name" value="Immunoglobulins"/>
    <property type="match status" value="1"/>
</dbReference>
<evidence type="ECO:0000313" key="4">
    <source>
        <dbReference type="EMBL" id="KAJ8911086.1"/>
    </source>
</evidence>
<dbReference type="Pfam" id="PF08205">
    <property type="entry name" value="C2-set_2"/>
    <property type="match status" value="1"/>
</dbReference>
<keyword evidence="5" id="KW-1185">Reference proteome</keyword>
<dbReference type="PANTHER" id="PTHR21261">
    <property type="entry name" value="BEAT PROTEIN"/>
    <property type="match status" value="1"/>
</dbReference>
<protein>
    <recommendedName>
        <fullName evidence="3">Ig-like domain-containing protein</fullName>
    </recommendedName>
</protein>
<reference evidence="4 5" key="1">
    <citation type="journal article" date="2023" name="Insect Mol. Biol.">
        <title>Genome sequencing provides insights into the evolution of gene families encoding plant cell wall-degrading enzymes in longhorned beetles.</title>
        <authorList>
            <person name="Shin N.R."/>
            <person name="Okamura Y."/>
            <person name="Kirsch R."/>
            <person name="Pauchet Y."/>
        </authorList>
    </citation>
    <scope>NUCLEOTIDE SEQUENCE [LARGE SCALE GENOMIC DNA]</scope>
    <source>
        <strain evidence="4">EAD_L_NR</strain>
    </source>
</reference>
<sequence>MVVTASDSSFIALPRENPKIEGLATSYAEGDTVVAKCISDLADPAPILSWYINRTPVPLEVVGEATTSKPDATGLVSRSITLRLPLDRKLSRDDSIEIRCESVLPGVPEPPQATTHTVSLRNPRDPQVINNQKLHWYSTSGGATSAVRPCHLTWMISVLAMRWSIARIFK</sequence>
<dbReference type="PANTHER" id="PTHR21261:SF15">
    <property type="entry name" value="BEATEN PATH IIIA, ISOFORM D-RELATED"/>
    <property type="match status" value="1"/>
</dbReference>
<feature type="domain" description="Ig-like" evidence="3">
    <location>
        <begin position="18"/>
        <end position="119"/>
    </location>
</feature>
<proteinExistence type="predicted"/>
<dbReference type="SUPFAM" id="SSF48726">
    <property type="entry name" value="Immunoglobulin"/>
    <property type="match status" value="1"/>
</dbReference>
<name>A0AAV8VA34_9CUCU</name>
<feature type="region of interest" description="Disordered" evidence="2">
    <location>
        <begin position="105"/>
        <end position="124"/>
    </location>
</feature>
<keyword evidence="1" id="KW-1015">Disulfide bond</keyword>
<evidence type="ECO:0000256" key="2">
    <source>
        <dbReference type="SAM" id="MobiDB-lite"/>
    </source>
</evidence>
<evidence type="ECO:0000256" key="1">
    <source>
        <dbReference type="ARBA" id="ARBA00023157"/>
    </source>
</evidence>
<dbReference type="InterPro" id="IPR013162">
    <property type="entry name" value="CD80_C2-set"/>
</dbReference>
<comment type="caution">
    <text evidence="4">The sequence shown here is derived from an EMBL/GenBank/DDBJ whole genome shotgun (WGS) entry which is preliminary data.</text>
</comment>
<dbReference type="AlphaFoldDB" id="A0AAV8VA34"/>
<dbReference type="Proteomes" id="UP001159042">
    <property type="component" value="Unassembled WGS sequence"/>
</dbReference>